<accession>A0A2W1N486</accession>
<comment type="caution">
    <text evidence="2">The sequence shown here is derived from an EMBL/GenBank/DDBJ whole genome shotgun (WGS) entry which is preliminary data.</text>
</comment>
<proteinExistence type="predicted"/>
<reference evidence="2" key="1">
    <citation type="submission" date="2018-06" db="EMBL/GenBank/DDBJ databases">
        <title>Paenibacillus xerothermodurans sp. nov. an extremely dry heat resistant spore forming bacterium isolated from the soil of Cape Canaveral, Florida.</title>
        <authorList>
            <person name="Seuylemezian A."/>
            <person name="Kaur N."/>
            <person name="Patil P."/>
            <person name="Patil P."/>
            <person name="Mayilraj S."/>
            <person name="Vaishampayan P."/>
        </authorList>
    </citation>
    <scope>NUCLEOTIDE SEQUENCE [LARGE SCALE GENOMIC DNA]</scope>
    <source>
        <strain evidence="2">ATCC 27380</strain>
    </source>
</reference>
<keyword evidence="1" id="KW-0812">Transmembrane</keyword>
<organism evidence="2 3">
    <name type="scientific">Paenibacillus xerothermodurans</name>
    <dbReference type="NCBI Taxonomy" id="1977292"/>
    <lineage>
        <taxon>Bacteria</taxon>
        <taxon>Bacillati</taxon>
        <taxon>Bacillota</taxon>
        <taxon>Bacilli</taxon>
        <taxon>Bacillales</taxon>
        <taxon>Paenibacillaceae</taxon>
        <taxon>Paenibacillus</taxon>
    </lineage>
</organism>
<evidence type="ECO:0000256" key="1">
    <source>
        <dbReference type="SAM" id="Phobius"/>
    </source>
</evidence>
<dbReference type="EMBL" id="NHRJ02000020">
    <property type="protein sequence ID" value="PZE19177.1"/>
    <property type="molecule type" value="Genomic_DNA"/>
</dbReference>
<dbReference type="Proteomes" id="UP000214746">
    <property type="component" value="Unassembled WGS sequence"/>
</dbReference>
<dbReference type="AlphaFoldDB" id="A0A2W1N486"/>
<protein>
    <submittedName>
        <fullName evidence="2">Uncharacterized protein</fullName>
    </submittedName>
</protein>
<sequence>MPCSFAAVLALYFIWDLPRRRPFVLSASMIMIEFVYMLLTFLYFHLKEKAAAGAMRFQPSIAWIG</sequence>
<evidence type="ECO:0000313" key="3">
    <source>
        <dbReference type="Proteomes" id="UP000214746"/>
    </source>
</evidence>
<evidence type="ECO:0000313" key="2">
    <source>
        <dbReference type="EMBL" id="PZE19177.1"/>
    </source>
</evidence>
<keyword evidence="1" id="KW-0472">Membrane</keyword>
<keyword evidence="3" id="KW-1185">Reference proteome</keyword>
<gene>
    <name evidence="2" type="ORF">CBW46_019610</name>
</gene>
<name>A0A2W1N486_PAEXE</name>
<keyword evidence="1" id="KW-1133">Transmembrane helix</keyword>
<feature type="transmembrane region" description="Helical" evidence="1">
    <location>
        <begin position="23"/>
        <end position="46"/>
    </location>
</feature>